<dbReference type="PANTHER" id="PTHR35718:SF3">
    <property type="entry name" value="PROTEIN, PUTATIVE-RELATED"/>
    <property type="match status" value="1"/>
</dbReference>
<sequence length="136" mass="14655">MNLIGFSLLFLSFALPSTATDQERTAHGLAYENTVAFPPSAYYFFHPNERKPENKDPCIASKCSPLPLASHVEATQIYENKASAQQKGGKLIGAGAMIGIIFVVAFAVLVAMGVYYVKVTREANISRASSSVQSHA</sequence>
<evidence type="ECO:0008006" key="4">
    <source>
        <dbReference type="Google" id="ProtNLM"/>
    </source>
</evidence>
<dbReference type="OMA" id="KANYVQS"/>
<feature type="chain" id="PRO_5003678983" description="Transmembrane protein" evidence="2">
    <location>
        <begin position="20"/>
        <end position="136"/>
    </location>
</feature>
<feature type="transmembrane region" description="Helical" evidence="1">
    <location>
        <begin position="91"/>
        <end position="117"/>
    </location>
</feature>
<evidence type="ECO:0000313" key="3">
    <source>
        <dbReference type="EMBL" id="AFK34913.1"/>
    </source>
</evidence>
<keyword evidence="2" id="KW-0732">Signal</keyword>
<evidence type="ECO:0000256" key="1">
    <source>
        <dbReference type="SAM" id="Phobius"/>
    </source>
</evidence>
<reference evidence="3" key="1">
    <citation type="submission" date="2012-05" db="EMBL/GenBank/DDBJ databases">
        <authorList>
            <person name="Krishnakumar V."/>
            <person name="Cheung F."/>
            <person name="Xiao Y."/>
            <person name="Chan A."/>
            <person name="Moskal W.A."/>
            <person name="Town C.D."/>
        </authorList>
    </citation>
    <scope>NUCLEOTIDE SEQUENCE</scope>
</reference>
<feature type="signal peptide" evidence="2">
    <location>
        <begin position="1"/>
        <end position="19"/>
    </location>
</feature>
<dbReference type="AlphaFoldDB" id="I3S3S1"/>
<name>I3S3S1_LOTJA</name>
<keyword evidence="1" id="KW-0812">Transmembrane</keyword>
<keyword evidence="1" id="KW-0472">Membrane</keyword>
<organism evidence="3">
    <name type="scientific">Lotus japonicus</name>
    <name type="common">Lotus corniculatus var. japonicus</name>
    <dbReference type="NCBI Taxonomy" id="34305"/>
    <lineage>
        <taxon>Eukaryota</taxon>
        <taxon>Viridiplantae</taxon>
        <taxon>Streptophyta</taxon>
        <taxon>Embryophyta</taxon>
        <taxon>Tracheophyta</taxon>
        <taxon>Spermatophyta</taxon>
        <taxon>Magnoliopsida</taxon>
        <taxon>eudicotyledons</taxon>
        <taxon>Gunneridae</taxon>
        <taxon>Pentapetalae</taxon>
        <taxon>rosids</taxon>
        <taxon>fabids</taxon>
        <taxon>Fabales</taxon>
        <taxon>Fabaceae</taxon>
        <taxon>Papilionoideae</taxon>
        <taxon>50 kb inversion clade</taxon>
        <taxon>NPAAA clade</taxon>
        <taxon>Hologalegina</taxon>
        <taxon>robinioid clade</taxon>
        <taxon>Loteae</taxon>
        <taxon>Lotus</taxon>
    </lineage>
</organism>
<dbReference type="PANTHER" id="PTHR35718">
    <property type="entry name" value="EXPRESSED PROTEIN"/>
    <property type="match status" value="1"/>
</dbReference>
<evidence type="ECO:0000256" key="2">
    <source>
        <dbReference type="SAM" id="SignalP"/>
    </source>
</evidence>
<proteinExistence type="evidence at transcript level"/>
<protein>
    <recommendedName>
        <fullName evidence="4">Transmembrane protein</fullName>
    </recommendedName>
</protein>
<keyword evidence="1" id="KW-1133">Transmembrane helix</keyword>
<dbReference type="EMBL" id="BT135118">
    <property type="protein sequence ID" value="AFK34913.1"/>
    <property type="molecule type" value="mRNA"/>
</dbReference>
<accession>I3S3S1</accession>